<evidence type="ECO:0000313" key="1">
    <source>
        <dbReference type="EMBL" id="DAE06901.1"/>
    </source>
</evidence>
<evidence type="ECO:0008006" key="2">
    <source>
        <dbReference type="Google" id="ProtNLM"/>
    </source>
</evidence>
<reference evidence="1" key="1">
    <citation type="journal article" date="2021" name="Proc. Natl. Acad. Sci. U.S.A.">
        <title>A Catalog of Tens of Thousands of Viruses from Human Metagenomes Reveals Hidden Associations with Chronic Diseases.</title>
        <authorList>
            <person name="Tisza M.J."/>
            <person name="Buck C.B."/>
        </authorList>
    </citation>
    <scope>NUCLEOTIDE SEQUENCE</scope>
    <source>
        <strain evidence="1">CtL0q1</strain>
    </source>
</reference>
<dbReference type="EMBL" id="BK015443">
    <property type="protein sequence ID" value="DAE06901.1"/>
    <property type="molecule type" value="Genomic_DNA"/>
</dbReference>
<dbReference type="Pfam" id="PF13497">
    <property type="entry name" value="DUF4121"/>
    <property type="match status" value="1"/>
</dbReference>
<protein>
    <recommendedName>
        <fullName evidence="2">DUF4121 family protein</fullName>
    </recommendedName>
</protein>
<accession>A0A8S5PJZ3</accession>
<name>A0A8S5PJZ3_9CAUD</name>
<organism evidence="1">
    <name type="scientific">Siphoviridae sp. ctL0q1</name>
    <dbReference type="NCBI Taxonomy" id="2825449"/>
    <lineage>
        <taxon>Viruses</taxon>
        <taxon>Duplodnaviria</taxon>
        <taxon>Heunggongvirae</taxon>
        <taxon>Uroviricota</taxon>
        <taxon>Caudoviricetes</taxon>
    </lineage>
</organism>
<proteinExistence type="predicted"/>
<dbReference type="InterPro" id="IPR025189">
    <property type="entry name" value="DUF4121"/>
</dbReference>
<sequence>MEYTIDTLREINARFCGSHILMNYDVDKANMYVELIENTRSEKTPSVGDCVRYTNEYGDYYGTAHIEKADGNEIYICEQPYTPFVHEYEGRISCSTSGGAWTHLPTRELKYIGKIEKRFCDWGNCGGCADGAIDFIAEVSLWEYVDSKNPFVSENGYKFTTKDFNKQYISFIPKDDSPYVYFGEGCAWKSKTDLYAYLRTYRAEIFKGHWQNQFIVWTWKEKQYHVSPMEFDSLKLEEDTFLMNGDIMRCKRKYDEITHTVHTYYVWYWDDPTKDFFEASEEQNKIREKYYTLDRKTPTYIVAREEIKSGIEIPKHEEV</sequence>